<protein>
    <recommendedName>
        <fullName evidence="3">Heterokaryon incompatibility domain-containing protein</fullName>
    </recommendedName>
</protein>
<gene>
    <name evidence="1" type="ORF">B0T19DRAFT_457816</name>
</gene>
<dbReference type="PANTHER" id="PTHR39596">
    <property type="match status" value="1"/>
</dbReference>
<organism evidence="1 2">
    <name type="scientific">Cercophora scortea</name>
    <dbReference type="NCBI Taxonomy" id="314031"/>
    <lineage>
        <taxon>Eukaryota</taxon>
        <taxon>Fungi</taxon>
        <taxon>Dikarya</taxon>
        <taxon>Ascomycota</taxon>
        <taxon>Pezizomycotina</taxon>
        <taxon>Sordariomycetes</taxon>
        <taxon>Sordariomycetidae</taxon>
        <taxon>Sordariales</taxon>
        <taxon>Lasiosphaeriaceae</taxon>
        <taxon>Cercophora</taxon>
    </lineage>
</organism>
<reference evidence="1" key="2">
    <citation type="submission" date="2023-06" db="EMBL/GenBank/DDBJ databases">
        <authorList>
            <consortium name="Lawrence Berkeley National Laboratory"/>
            <person name="Haridas S."/>
            <person name="Hensen N."/>
            <person name="Bonometti L."/>
            <person name="Westerberg I."/>
            <person name="Brannstrom I.O."/>
            <person name="Guillou S."/>
            <person name="Cros-Aarteil S."/>
            <person name="Calhoun S."/>
            <person name="Kuo A."/>
            <person name="Mondo S."/>
            <person name="Pangilinan J."/>
            <person name="Riley R."/>
            <person name="Labutti K."/>
            <person name="Andreopoulos B."/>
            <person name="Lipzen A."/>
            <person name="Chen C."/>
            <person name="Yanf M."/>
            <person name="Daum C."/>
            <person name="Ng V."/>
            <person name="Clum A."/>
            <person name="Steindorff A."/>
            <person name="Ohm R."/>
            <person name="Martin F."/>
            <person name="Silar P."/>
            <person name="Natvig D."/>
            <person name="Lalanne C."/>
            <person name="Gautier V."/>
            <person name="Ament-Velasquez S.L."/>
            <person name="Kruys A."/>
            <person name="Hutchinson M.I."/>
            <person name="Powell A.J."/>
            <person name="Barry K."/>
            <person name="Miller A.N."/>
            <person name="Grigoriev I.V."/>
            <person name="Debuchy R."/>
            <person name="Gladieux P."/>
            <person name="Thoren M.H."/>
            <person name="Johannesson H."/>
        </authorList>
    </citation>
    <scope>NUCLEOTIDE SEQUENCE</scope>
    <source>
        <strain evidence="1">SMH4131-1</strain>
    </source>
</reference>
<reference evidence="1" key="1">
    <citation type="journal article" date="2023" name="Mol. Phylogenet. Evol.">
        <title>Genome-scale phylogeny and comparative genomics of the fungal order Sordariales.</title>
        <authorList>
            <person name="Hensen N."/>
            <person name="Bonometti L."/>
            <person name="Westerberg I."/>
            <person name="Brannstrom I.O."/>
            <person name="Guillou S."/>
            <person name="Cros-Aarteil S."/>
            <person name="Calhoun S."/>
            <person name="Haridas S."/>
            <person name="Kuo A."/>
            <person name="Mondo S."/>
            <person name="Pangilinan J."/>
            <person name="Riley R."/>
            <person name="LaButti K."/>
            <person name="Andreopoulos B."/>
            <person name="Lipzen A."/>
            <person name="Chen C."/>
            <person name="Yan M."/>
            <person name="Daum C."/>
            <person name="Ng V."/>
            <person name="Clum A."/>
            <person name="Steindorff A."/>
            <person name="Ohm R.A."/>
            <person name="Martin F."/>
            <person name="Silar P."/>
            <person name="Natvig D.O."/>
            <person name="Lalanne C."/>
            <person name="Gautier V."/>
            <person name="Ament-Velasquez S.L."/>
            <person name="Kruys A."/>
            <person name="Hutchinson M.I."/>
            <person name="Powell A.J."/>
            <person name="Barry K."/>
            <person name="Miller A.N."/>
            <person name="Grigoriev I.V."/>
            <person name="Debuchy R."/>
            <person name="Gladieux P."/>
            <person name="Hiltunen Thoren M."/>
            <person name="Johannesson H."/>
        </authorList>
    </citation>
    <scope>NUCLEOTIDE SEQUENCE</scope>
    <source>
        <strain evidence="1">SMH4131-1</strain>
    </source>
</reference>
<dbReference type="Proteomes" id="UP001286456">
    <property type="component" value="Unassembled WGS sequence"/>
</dbReference>
<proteinExistence type="predicted"/>
<evidence type="ECO:0000313" key="2">
    <source>
        <dbReference type="Proteomes" id="UP001286456"/>
    </source>
</evidence>
<evidence type="ECO:0000313" key="1">
    <source>
        <dbReference type="EMBL" id="KAK3332830.1"/>
    </source>
</evidence>
<evidence type="ECO:0008006" key="3">
    <source>
        <dbReference type="Google" id="ProtNLM"/>
    </source>
</evidence>
<comment type="caution">
    <text evidence="1">The sequence shown here is derived from an EMBL/GenBank/DDBJ whole genome shotgun (WGS) entry which is preliminary data.</text>
</comment>
<dbReference type="EMBL" id="JAUEPO010000002">
    <property type="protein sequence ID" value="KAK3332830.1"/>
    <property type="molecule type" value="Genomic_DNA"/>
</dbReference>
<dbReference type="AlphaFoldDB" id="A0AAE0IXM5"/>
<name>A0AAE0IXM5_9PEZI</name>
<keyword evidence="2" id="KW-1185">Reference proteome</keyword>
<dbReference type="PANTHER" id="PTHR39596:SF3">
    <property type="entry name" value="HETEROKARYON INCOMPATIBILITY DOMAIN-CONTAINING PROTEIN"/>
    <property type="match status" value="1"/>
</dbReference>
<sequence length="644" mass="72972">MDHIPLPINGRKGAPRLVFPYHCDDDDACRQCTWDYTRFDAFPKRAQMNADDVCHGRVPNHDLPRACAFLQSWLWFGVLFETLGATKQPNGTMAGQYVIEDFLTTIGTRRYLSTKKLVAALATCEGHYKCREPETYQPGLTEALIYRLNKSSNLLNAAVASYAAEAAKLPVNAIESEHGHWVMNMQWVVLSCQILWQTIFNFYEIALDPAWSSPQGHDPSPLNLTFLNNFFHSDDPAWPWTPADIAQLPKDFISRLHLTYYPRAQLQPSPFDEAIPACPVVIVPVHTSNSCPPTCSTRTVPLASVQEAAAAKNCILLCQVTVPDDAKDGDVLVKTSPVFLNPYTKRCDILFVAFSHLTCWGLYSTAGNALPACQLKRLQSIADSLFANSPELQPVHFWIDTLSLPVPESMAARREKFSGDQWDVFTAAAFVVAPDPYLHMSVVGNPYEIISRVRFSEWKHSTLMLEQSLASRRPIWGTAFVRIEETWRDQSLIMPKVPKPRDVGLPDWEYQEKPRVRVEGGPEPPIAFSLFNLIRFVRAFAVDIRAFGHSARMDPVRVEVQTPANSESRLKKELMMEVYRVALYLYPNHYFFLDHHELRLLKPLWNVLSFTYAGAGNLNMDINAVRVRLERMGGFWIDYMAQGS</sequence>
<accession>A0AAE0IXM5</accession>